<reference evidence="9" key="1">
    <citation type="submission" date="2018-05" db="EMBL/GenBank/DDBJ databases">
        <authorList>
            <person name="Lanie J.A."/>
            <person name="Ng W.-L."/>
            <person name="Kazmierczak K.M."/>
            <person name="Andrzejewski T.M."/>
            <person name="Davidsen T.M."/>
            <person name="Wayne K.J."/>
            <person name="Tettelin H."/>
            <person name="Glass J.I."/>
            <person name="Rusch D."/>
            <person name="Podicherti R."/>
            <person name="Tsui H.-C.T."/>
            <person name="Winkler M.E."/>
        </authorList>
    </citation>
    <scope>NUCLEOTIDE SEQUENCE</scope>
</reference>
<feature type="compositionally biased region" description="Polar residues" evidence="8">
    <location>
        <begin position="1"/>
        <end position="10"/>
    </location>
</feature>
<dbReference type="NCBIfam" id="TIGR00652">
    <property type="entry name" value="DapF"/>
    <property type="match status" value="1"/>
</dbReference>
<dbReference type="AlphaFoldDB" id="A0A382KUK9"/>
<dbReference type="Gene3D" id="3.10.310.10">
    <property type="entry name" value="Diaminopimelate Epimerase, Chain A, domain 1"/>
    <property type="match status" value="2"/>
</dbReference>
<comment type="similarity">
    <text evidence="2">Belongs to the diaminopimelate epimerase family.</text>
</comment>
<feature type="region of interest" description="Disordered" evidence="8">
    <location>
        <begin position="1"/>
        <end position="21"/>
    </location>
</feature>
<keyword evidence="6" id="KW-0413">Isomerase</keyword>
<protein>
    <recommendedName>
        <fullName evidence="3">diaminopimelate epimerase</fullName>
        <ecNumber evidence="3">5.1.1.7</ecNumber>
    </recommendedName>
</protein>
<dbReference type="InterPro" id="IPR018510">
    <property type="entry name" value="DAP_epimerase_AS"/>
</dbReference>
<comment type="pathway">
    <text evidence="1">Amino-acid biosynthesis; L-lysine biosynthesis via DAP pathway; DL-2,6-diaminopimelate from LL-2,6-diaminopimelate: step 1/1.</text>
</comment>
<dbReference type="GO" id="GO:0005829">
    <property type="term" value="C:cytosol"/>
    <property type="evidence" value="ECO:0007669"/>
    <property type="project" value="TreeGrafter"/>
</dbReference>
<proteinExistence type="inferred from homology"/>
<dbReference type="GO" id="GO:0009089">
    <property type="term" value="P:lysine biosynthetic process via diaminopimelate"/>
    <property type="evidence" value="ECO:0007669"/>
    <property type="project" value="UniProtKB-UniPathway"/>
</dbReference>
<comment type="catalytic activity">
    <reaction evidence="7">
        <text>(2S,6S)-2,6-diaminopimelate = meso-2,6-diaminopimelate</text>
        <dbReference type="Rhea" id="RHEA:15393"/>
        <dbReference type="ChEBI" id="CHEBI:57609"/>
        <dbReference type="ChEBI" id="CHEBI:57791"/>
        <dbReference type="EC" id="5.1.1.7"/>
    </reaction>
</comment>
<dbReference type="PROSITE" id="PS01326">
    <property type="entry name" value="DAP_EPIMERASE"/>
    <property type="match status" value="1"/>
</dbReference>
<dbReference type="HAMAP" id="MF_00197">
    <property type="entry name" value="DAP_epimerase"/>
    <property type="match status" value="1"/>
</dbReference>
<dbReference type="PANTHER" id="PTHR31689">
    <property type="entry name" value="DIAMINOPIMELATE EPIMERASE, CHLOROPLASTIC"/>
    <property type="match status" value="1"/>
</dbReference>
<name>A0A382KUK9_9ZZZZ</name>
<dbReference type="EC" id="5.1.1.7" evidence="3"/>
<evidence type="ECO:0000256" key="4">
    <source>
        <dbReference type="ARBA" id="ARBA00022605"/>
    </source>
</evidence>
<dbReference type="SUPFAM" id="SSF54506">
    <property type="entry name" value="Diaminopimelate epimerase-like"/>
    <property type="match status" value="2"/>
</dbReference>
<dbReference type="InterPro" id="IPR001653">
    <property type="entry name" value="DAP_epimerase_DapF"/>
</dbReference>
<keyword evidence="5" id="KW-0457">Lysine biosynthesis</keyword>
<gene>
    <name evidence="9" type="ORF">METZ01_LOCUS280833</name>
</gene>
<evidence type="ECO:0000256" key="6">
    <source>
        <dbReference type="ARBA" id="ARBA00023235"/>
    </source>
</evidence>
<evidence type="ECO:0000256" key="1">
    <source>
        <dbReference type="ARBA" id="ARBA00005196"/>
    </source>
</evidence>
<dbReference type="EMBL" id="UINC01082844">
    <property type="protein sequence ID" value="SVC27979.1"/>
    <property type="molecule type" value="Genomic_DNA"/>
</dbReference>
<evidence type="ECO:0000256" key="8">
    <source>
        <dbReference type="SAM" id="MobiDB-lite"/>
    </source>
</evidence>
<evidence type="ECO:0000313" key="9">
    <source>
        <dbReference type="EMBL" id="SVC27979.1"/>
    </source>
</evidence>
<organism evidence="9">
    <name type="scientific">marine metagenome</name>
    <dbReference type="NCBI Taxonomy" id="408172"/>
    <lineage>
        <taxon>unclassified sequences</taxon>
        <taxon>metagenomes</taxon>
        <taxon>ecological metagenomes</taxon>
    </lineage>
</organism>
<evidence type="ECO:0000256" key="5">
    <source>
        <dbReference type="ARBA" id="ARBA00023154"/>
    </source>
</evidence>
<evidence type="ECO:0000256" key="3">
    <source>
        <dbReference type="ARBA" id="ARBA00013080"/>
    </source>
</evidence>
<evidence type="ECO:0000256" key="2">
    <source>
        <dbReference type="ARBA" id="ARBA00010219"/>
    </source>
</evidence>
<dbReference type="PANTHER" id="PTHR31689:SF0">
    <property type="entry name" value="DIAMINOPIMELATE EPIMERASE"/>
    <property type="match status" value="1"/>
</dbReference>
<dbReference type="GO" id="GO:0008837">
    <property type="term" value="F:diaminopimelate epimerase activity"/>
    <property type="evidence" value="ECO:0007669"/>
    <property type="project" value="UniProtKB-EC"/>
</dbReference>
<dbReference type="Pfam" id="PF01678">
    <property type="entry name" value="DAP_epimerase"/>
    <property type="match status" value="2"/>
</dbReference>
<dbReference type="UniPathway" id="UPA00034">
    <property type="reaction ID" value="UER00025"/>
</dbReference>
<accession>A0A382KUK9</accession>
<evidence type="ECO:0000256" key="7">
    <source>
        <dbReference type="ARBA" id="ARBA00051712"/>
    </source>
</evidence>
<keyword evidence="4" id="KW-0028">Amino-acid biosynthesis</keyword>
<sequence length="308" mass="33955">MEQETPTPLRSQPDPHKDSQHWTERFHRPYNADMNARPFIKMHGLGNDFVVLDGRTTRITVDARLVQAIANRRTGIGCDQVIILEPSDQADLFMRIYNSDGSEVEACGNAARCVAQLIRQETGAENILLETTVNILRASVITNELIAIDMGRPRLSWHEIPLSRQQDTLHIPLEEGSLSDPTAVNLGNPHATFFVDDVSAVPLEDLGPKLEINPIFPKHANIGVAQIISRDKIRLRVWERGAGLTLACGTGACAALVAAHRRKLCSRNVEVQLDGGTLKIRWQDDDHVIMTGTASTAFAGEIDLALLP</sequence>